<keyword evidence="1" id="KW-0805">Transcription regulation</keyword>
<evidence type="ECO:0000256" key="1">
    <source>
        <dbReference type="ARBA" id="ARBA00023015"/>
    </source>
</evidence>
<name>A0A328UB04_9BACL</name>
<keyword evidence="2 4" id="KW-0238">DNA-binding</keyword>
<dbReference type="AlphaFoldDB" id="A0A328UB04"/>
<dbReference type="GO" id="GO:0000976">
    <property type="term" value="F:transcription cis-regulatory region binding"/>
    <property type="evidence" value="ECO:0007669"/>
    <property type="project" value="TreeGrafter"/>
</dbReference>
<dbReference type="Proteomes" id="UP000249260">
    <property type="component" value="Unassembled WGS sequence"/>
</dbReference>
<dbReference type="InterPro" id="IPR001647">
    <property type="entry name" value="HTH_TetR"/>
</dbReference>
<evidence type="ECO:0000313" key="7">
    <source>
        <dbReference type="Proteomes" id="UP000249260"/>
    </source>
</evidence>
<dbReference type="PANTHER" id="PTHR30055:SF234">
    <property type="entry name" value="HTH-TYPE TRANSCRIPTIONAL REGULATOR BETI"/>
    <property type="match status" value="1"/>
</dbReference>
<evidence type="ECO:0000256" key="3">
    <source>
        <dbReference type="ARBA" id="ARBA00023163"/>
    </source>
</evidence>
<evidence type="ECO:0000256" key="4">
    <source>
        <dbReference type="PROSITE-ProRule" id="PRU00335"/>
    </source>
</evidence>
<dbReference type="Pfam" id="PF00440">
    <property type="entry name" value="TetR_N"/>
    <property type="match status" value="1"/>
</dbReference>
<dbReference type="Gene3D" id="1.10.357.10">
    <property type="entry name" value="Tetracycline Repressor, domain 2"/>
    <property type="match status" value="1"/>
</dbReference>
<evidence type="ECO:0000259" key="5">
    <source>
        <dbReference type="PROSITE" id="PS50977"/>
    </source>
</evidence>
<dbReference type="PROSITE" id="PS50977">
    <property type="entry name" value="HTH_TETR_2"/>
    <property type="match status" value="1"/>
</dbReference>
<organism evidence="6 7">
    <name type="scientific">Paenibacillus montanisoli</name>
    <dbReference type="NCBI Taxonomy" id="2081970"/>
    <lineage>
        <taxon>Bacteria</taxon>
        <taxon>Bacillati</taxon>
        <taxon>Bacillota</taxon>
        <taxon>Bacilli</taxon>
        <taxon>Bacillales</taxon>
        <taxon>Paenibacillaceae</taxon>
        <taxon>Paenibacillus</taxon>
    </lineage>
</organism>
<dbReference type="EMBL" id="QLUW01000001">
    <property type="protein sequence ID" value="RAP77454.1"/>
    <property type="molecule type" value="Genomic_DNA"/>
</dbReference>
<feature type="DNA-binding region" description="H-T-H motif" evidence="4">
    <location>
        <begin position="67"/>
        <end position="86"/>
    </location>
</feature>
<dbReference type="InterPro" id="IPR036271">
    <property type="entry name" value="Tet_transcr_reg_TetR-rel_C_sf"/>
</dbReference>
<comment type="caution">
    <text evidence="6">The sequence shown here is derived from an EMBL/GenBank/DDBJ whole genome shotgun (WGS) entry which is preliminary data.</text>
</comment>
<protein>
    <recommendedName>
        <fullName evidence="5">HTH tetR-type domain-containing protein</fullName>
    </recommendedName>
</protein>
<dbReference type="OrthoDB" id="1679733at2"/>
<accession>A0A328UB04</accession>
<reference evidence="6 7" key="1">
    <citation type="submission" date="2018-06" db="EMBL/GenBank/DDBJ databases">
        <title>Paenibacillus montanisoli sp. nov., isolated from mountain area soil.</title>
        <authorList>
            <person name="Wu M."/>
        </authorList>
    </citation>
    <scope>NUCLEOTIDE SEQUENCE [LARGE SCALE GENOMIC DNA]</scope>
    <source>
        <strain evidence="6 7">RA17</strain>
    </source>
</reference>
<keyword evidence="7" id="KW-1185">Reference proteome</keyword>
<feature type="domain" description="HTH tetR-type" evidence="5">
    <location>
        <begin position="44"/>
        <end position="104"/>
    </location>
</feature>
<keyword evidence="3" id="KW-0804">Transcription</keyword>
<dbReference type="SUPFAM" id="SSF48498">
    <property type="entry name" value="Tetracyclin repressor-like, C-terminal domain"/>
    <property type="match status" value="1"/>
</dbReference>
<evidence type="ECO:0000256" key="2">
    <source>
        <dbReference type="ARBA" id="ARBA00023125"/>
    </source>
</evidence>
<dbReference type="PRINTS" id="PR00455">
    <property type="entry name" value="HTHTETR"/>
</dbReference>
<evidence type="ECO:0000313" key="6">
    <source>
        <dbReference type="EMBL" id="RAP77454.1"/>
    </source>
</evidence>
<dbReference type="GO" id="GO:0003700">
    <property type="term" value="F:DNA-binding transcription factor activity"/>
    <property type="evidence" value="ECO:0007669"/>
    <property type="project" value="TreeGrafter"/>
</dbReference>
<proteinExistence type="predicted"/>
<sequence length="235" mass="27184">MDNCPFNFSLTNDTRIVNERQCKFFSSSGGSWHMQQRSERKDAARHRELILDTASQLFHEHGVESVSMHQIAKSAGIGQGTLYRRYSSKAELCMELLNDSFKRFAERTSAELERSAGAAASERLELFLRRWIDYITEEMQWFNAIKPDVWCNDERVNMFASPPFLYVTGTIRTLLDEAVQRGETKQPVHTEFAAFNIATSMSPIAFLYFTEDRGLSPEQMKQQYIDYYVGLLFKP</sequence>
<dbReference type="PANTHER" id="PTHR30055">
    <property type="entry name" value="HTH-TYPE TRANSCRIPTIONAL REGULATOR RUTR"/>
    <property type="match status" value="1"/>
</dbReference>
<dbReference type="InterPro" id="IPR009057">
    <property type="entry name" value="Homeodomain-like_sf"/>
</dbReference>
<dbReference type="SUPFAM" id="SSF46689">
    <property type="entry name" value="Homeodomain-like"/>
    <property type="match status" value="1"/>
</dbReference>
<gene>
    <name evidence="6" type="ORF">DL346_02960</name>
</gene>
<dbReference type="InterPro" id="IPR050109">
    <property type="entry name" value="HTH-type_TetR-like_transc_reg"/>
</dbReference>